<evidence type="ECO:0000313" key="4">
    <source>
        <dbReference type="Proteomes" id="UP000254968"/>
    </source>
</evidence>
<organism evidence="3 4">
    <name type="scientific">Legionella beliardensis</name>
    <dbReference type="NCBI Taxonomy" id="91822"/>
    <lineage>
        <taxon>Bacteria</taxon>
        <taxon>Pseudomonadati</taxon>
        <taxon>Pseudomonadota</taxon>
        <taxon>Gammaproteobacteria</taxon>
        <taxon>Legionellales</taxon>
        <taxon>Legionellaceae</taxon>
        <taxon>Legionella</taxon>
    </lineage>
</organism>
<dbReference type="PANTHER" id="PTHR35561:SF1">
    <property type="entry name" value="RNA 2',3'-CYCLIC PHOSPHODIESTERASE"/>
    <property type="match status" value="1"/>
</dbReference>
<dbReference type="Proteomes" id="UP000254968">
    <property type="component" value="Unassembled WGS sequence"/>
</dbReference>
<gene>
    <name evidence="3" type="ORF">NCTC13315_02237</name>
</gene>
<accession>A0A378I4P6</accession>
<comment type="function">
    <text evidence="2">Hydrolyzes RNA 2',3'-cyclic phosphodiester to an RNA 2'-phosphomonoester.</text>
</comment>
<evidence type="ECO:0000313" key="3">
    <source>
        <dbReference type="EMBL" id="STX29685.1"/>
    </source>
</evidence>
<comment type="similarity">
    <text evidence="2">Belongs to the 2H phosphoesterase superfamily. ThpR family.</text>
</comment>
<dbReference type="Gene3D" id="3.90.1140.10">
    <property type="entry name" value="Cyclic phosphodiesterase"/>
    <property type="match status" value="1"/>
</dbReference>
<dbReference type="EC" id="3.1.4.58" evidence="2"/>
<dbReference type="HAMAP" id="MF_01940">
    <property type="entry name" value="RNA_CPDase"/>
    <property type="match status" value="1"/>
</dbReference>
<dbReference type="InterPro" id="IPR004175">
    <property type="entry name" value="RNA_CPDase"/>
</dbReference>
<dbReference type="InterPro" id="IPR009097">
    <property type="entry name" value="Cyclic_Pdiesterase"/>
</dbReference>
<feature type="active site" description="Proton acceptor" evidence="2">
    <location>
        <position position="132"/>
    </location>
</feature>
<dbReference type="OrthoDB" id="7061261at2"/>
<comment type="catalytic activity">
    <reaction evidence="2">
        <text>a 3'-end 2',3'-cyclophospho-ribonucleotide-RNA + H2O = a 3'-end 2'-phospho-ribonucleotide-RNA + H(+)</text>
        <dbReference type="Rhea" id="RHEA:11828"/>
        <dbReference type="Rhea" id="RHEA-COMP:10464"/>
        <dbReference type="Rhea" id="RHEA-COMP:17353"/>
        <dbReference type="ChEBI" id="CHEBI:15377"/>
        <dbReference type="ChEBI" id="CHEBI:15378"/>
        <dbReference type="ChEBI" id="CHEBI:83064"/>
        <dbReference type="ChEBI" id="CHEBI:173113"/>
        <dbReference type="EC" id="3.1.4.58"/>
    </reaction>
</comment>
<feature type="active site" description="Proton donor" evidence="2">
    <location>
        <position position="46"/>
    </location>
</feature>
<keyword evidence="1 2" id="KW-0378">Hydrolase</keyword>
<dbReference type="Pfam" id="PF13563">
    <property type="entry name" value="2_5_RNA_ligase2"/>
    <property type="match status" value="1"/>
</dbReference>
<dbReference type="SUPFAM" id="SSF55144">
    <property type="entry name" value="LigT-like"/>
    <property type="match status" value="1"/>
</dbReference>
<keyword evidence="3" id="KW-0436">Ligase</keyword>
<feature type="short sequence motif" description="HXTX 1" evidence="2">
    <location>
        <begin position="46"/>
        <end position="49"/>
    </location>
</feature>
<dbReference type="EMBL" id="UGNV01000001">
    <property type="protein sequence ID" value="STX29685.1"/>
    <property type="molecule type" value="Genomic_DNA"/>
</dbReference>
<dbReference type="PANTHER" id="PTHR35561">
    <property type="entry name" value="RNA 2',3'-CYCLIC PHOSPHODIESTERASE"/>
    <property type="match status" value="1"/>
</dbReference>
<dbReference type="GO" id="GO:0016874">
    <property type="term" value="F:ligase activity"/>
    <property type="evidence" value="ECO:0007669"/>
    <property type="project" value="UniProtKB-KW"/>
</dbReference>
<dbReference type="GO" id="GO:0008664">
    <property type="term" value="F:RNA 2',3'-cyclic 3'-phosphodiesterase activity"/>
    <property type="evidence" value="ECO:0007669"/>
    <property type="project" value="UniProtKB-EC"/>
</dbReference>
<dbReference type="AlphaFoldDB" id="A0A378I4P6"/>
<feature type="short sequence motif" description="HXTX 2" evidence="2">
    <location>
        <begin position="132"/>
        <end position="135"/>
    </location>
</feature>
<name>A0A378I4P6_9GAMM</name>
<dbReference type="NCBIfam" id="TIGR02258">
    <property type="entry name" value="2_5_ligase"/>
    <property type="match status" value="1"/>
</dbReference>
<protein>
    <recommendedName>
        <fullName evidence="2">RNA 2',3'-cyclic phosphodiesterase</fullName>
        <shortName evidence="2">RNA 2',3'-CPDase</shortName>
        <ecNumber evidence="2">3.1.4.58</ecNumber>
    </recommendedName>
</protein>
<evidence type="ECO:0000256" key="1">
    <source>
        <dbReference type="ARBA" id="ARBA00022801"/>
    </source>
</evidence>
<proteinExistence type="inferred from homology"/>
<keyword evidence="4" id="KW-1185">Reference proteome</keyword>
<reference evidence="3 4" key="1">
    <citation type="submission" date="2018-06" db="EMBL/GenBank/DDBJ databases">
        <authorList>
            <consortium name="Pathogen Informatics"/>
            <person name="Doyle S."/>
        </authorList>
    </citation>
    <scope>NUCLEOTIDE SEQUENCE [LARGE SCALE GENOMIC DNA]</scope>
    <source>
        <strain evidence="3 4">NCTC13315</strain>
    </source>
</reference>
<dbReference type="GO" id="GO:0004113">
    <property type="term" value="F:2',3'-cyclic-nucleotide 3'-phosphodiesterase activity"/>
    <property type="evidence" value="ECO:0007669"/>
    <property type="project" value="InterPro"/>
</dbReference>
<dbReference type="RefSeq" id="WP_115303358.1">
    <property type="nucleotide sequence ID" value="NZ_CAAAHO010000002.1"/>
</dbReference>
<evidence type="ECO:0000256" key="2">
    <source>
        <dbReference type="HAMAP-Rule" id="MF_01940"/>
    </source>
</evidence>
<sequence>MSATIRAFFAITLSPATQAWIAGVIKQLDQVIPEQMIHWTKLEKLHVTLQFLQSIKCTDIPRLIEQVELKLIDTDTFNLELTELELFPKPEHPRLIALKAEPADKLAPLAYCLGHAINAIDYQIEKRAFRGHVTLGRFHKYQPPAKLFEQICLPQLPVQSVEYISLLQSNLNRHSSTYLLLKQFPLRKACLFP</sequence>